<organism evidence="2 3">
    <name type="scientific">Aphanomyces invadans</name>
    <dbReference type="NCBI Taxonomy" id="157072"/>
    <lineage>
        <taxon>Eukaryota</taxon>
        <taxon>Sar</taxon>
        <taxon>Stramenopiles</taxon>
        <taxon>Oomycota</taxon>
        <taxon>Saprolegniomycetes</taxon>
        <taxon>Saprolegniales</taxon>
        <taxon>Verrucalvaceae</taxon>
        <taxon>Aphanomyces</taxon>
    </lineage>
</organism>
<evidence type="ECO:0000313" key="2">
    <source>
        <dbReference type="EMBL" id="RHY34856.1"/>
    </source>
</evidence>
<keyword evidence="1" id="KW-0812">Transmembrane</keyword>
<evidence type="ECO:0000313" key="3">
    <source>
        <dbReference type="Proteomes" id="UP000285060"/>
    </source>
</evidence>
<keyword evidence="1" id="KW-1133">Transmembrane helix</keyword>
<comment type="caution">
    <text evidence="2">The sequence shown here is derived from an EMBL/GenBank/DDBJ whole genome shotgun (WGS) entry which is preliminary data.</text>
</comment>
<dbReference type="Proteomes" id="UP000285060">
    <property type="component" value="Unassembled WGS sequence"/>
</dbReference>
<reference evidence="2 3" key="1">
    <citation type="submission" date="2018-08" db="EMBL/GenBank/DDBJ databases">
        <title>Aphanomyces genome sequencing and annotation.</title>
        <authorList>
            <person name="Minardi D."/>
            <person name="Oidtmann B."/>
            <person name="Van Der Giezen M."/>
            <person name="Studholme D.J."/>
        </authorList>
    </citation>
    <scope>NUCLEOTIDE SEQUENCE [LARGE SCALE GENOMIC DNA]</scope>
    <source>
        <strain evidence="2 3">NJM0002</strain>
    </source>
</reference>
<dbReference type="VEuPathDB" id="FungiDB:H310_01713"/>
<name>A0A3R6YGF2_9STRA</name>
<dbReference type="EMBL" id="QUSY01000016">
    <property type="protein sequence ID" value="RHY34856.1"/>
    <property type="molecule type" value="Genomic_DNA"/>
</dbReference>
<gene>
    <name evidence="2" type="ORF">DYB32_001828</name>
</gene>
<accession>A0A3R6YGF2</accession>
<keyword evidence="1" id="KW-0472">Membrane</keyword>
<feature type="transmembrane region" description="Helical" evidence="1">
    <location>
        <begin position="97"/>
        <end position="118"/>
    </location>
</feature>
<evidence type="ECO:0000256" key="1">
    <source>
        <dbReference type="SAM" id="Phobius"/>
    </source>
</evidence>
<dbReference type="AlphaFoldDB" id="A0A3R6YGF2"/>
<feature type="transmembrane region" description="Helical" evidence="1">
    <location>
        <begin position="130"/>
        <end position="149"/>
    </location>
</feature>
<protein>
    <submittedName>
        <fullName evidence="2">Uncharacterized protein</fullName>
    </submittedName>
</protein>
<proteinExistence type="predicted"/>
<keyword evidence="3" id="KW-1185">Reference proteome</keyword>
<sequence length="159" mass="17712">MAERASKNDVMWSSTVRDLGGLYALKLCAGIVLVPRIYLVGRYIRNVFGFNTNEVKLIGARPCAGGSRGFSCFWHVGSLQNVDAASAWFVRKFLFRFYPAAFSAFILIALWTLTAWAVDQAERSIANGDLAEYVDVLWLVVVTIVRSACRDLRVSHGGW</sequence>
<feature type="transmembrane region" description="Helical" evidence="1">
    <location>
        <begin position="20"/>
        <end position="39"/>
    </location>
</feature>